<evidence type="ECO:0008006" key="3">
    <source>
        <dbReference type="Google" id="ProtNLM"/>
    </source>
</evidence>
<gene>
    <name evidence="1" type="ORF">LX13_000242</name>
</gene>
<dbReference type="EMBL" id="JAMTCJ010000001">
    <property type="protein sequence ID" value="MCP2174435.1"/>
    <property type="molecule type" value="Genomic_DNA"/>
</dbReference>
<dbReference type="NCBIfam" id="NF041561">
    <property type="entry name" value="PraA"/>
    <property type="match status" value="1"/>
</dbReference>
<dbReference type="InterPro" id="IPR048133">
    <property type="entry name" value="PraA/PraB-like"/>
</dbReference>
<accession>A0ABT1HBT6</accession>
<dbReference type="NCBIfam" id="NF041562">
    <property type="entry name" value="PraB"/>
    <property type="match status" value="1"/>
</dbReference>
<proteinExistence type="predicted"/>
<evidence type="ECO:0000313" key="1">
    <source>
        <dbReference type="EMBL" id="MCP2174435.1"/>
    </source>
</evidence>
<name>A0ABT1HBT6_9NOCA</name>
<organism evidence="1 2">
    <name type="scientific">Williamsia maris</name>
    <dbReference type="NCBI Taxonomy" id="72806"/>
    <lineage>
        <taxon>Bacteria</taxon>
        <taxon>Bacillati</taxon>
        <taxon>Actinomycetota</taxon>
        <taxon>Actinomycetes</taxon>
        <taxon>Mycobacteriales</taxon>
        <taxon>Nocardiaceae</taxon>
        <taxon>Williamsia</taxon>
    </lineage>
</organism>
<evidence type="ECO:0000313" key="2">
    <source>
        <dbReference type="Proteomes" id="UP001206895"/>
    </source>
</evidence>
<dbReference type="Proteomes" id="UP001206895">
    <property type="component" value="Unassembled WGS sequence"/>
</dbReference>
<reference evidence="1 2" key="1">
    <citation type="submission" date="2022-06" db="EMBL/GenBank/DDBJ databases">
        <title>Genomic Encyclopedia of Archaeal and Bacterial Type Strains, Phase II (KMG-II): from individual species to whole genera.</title>
        <authorList>
            <person name="Goeker M."/>
        </authorList>
    </citation>
    <scope>NUCLEOTIDE SEQUENCE [LARGE SCALE GENOMIC DNA]</scope>
    <source>
        <strain evidence="1 2">DSM 44693</strain>
    </source>
</reference>
<comment type="caution">
    <text evidence="1">The sequence shown here is derived from an EMBL/GenBank/DDBJ whole genome shotgun (WGS) entry which is preliminary data.</text>
</comment>
<sequence>MTFNTSARSRTFATAVGTAAATVAVIGATLGAGVAGAATISPANTAFTAPGSIVVTSPASFNVPVSCSITLTGSTAADGASATITAAQVSGTNRLCNVPVIKGLPWTLTPTSATTGEVSNVGFSILGSNCGPATLAGSFDNMTNTLTSTDQSLSGNCKINSLSVQPNPAFTLS</sequence>
<keyword evidence="2" id="KW-1185">Reference proteome</keyword>
<dbReference type="RefSeq" id="WP_253659498.1">
    <property type="nucleotide sequence ID" value="NZ_BAAAJQ010000001.1"/>
</dbReference>
<protein>
    <recommendedName>
        <fullName evidence="3">Protein activator</fullName>
    </recommendedName>
</protein>